<gene>
    <name evidence="3" type="ORF">DP939_29610</name>
</gene>
<evidence type="ECO:0000313" key="4">
    <source>
        <dbReference type="Proteomes" id="UP000253303"/>
    </source>
</evidence>
<dbReference type="Proteomes" id="UP000253303">
    <property type="component" value="Unassembled WGS sequence"/>
</dbReference>
<dbReference type="Pfam" id="PF11716">
    <property type="entry name" value="MDMPI_N"/>
    <property type="match status" value="1"/>
</dbReference>
<dbReference type="Gene3D" id="1.20.120.450">
    <property type="entry name" value="dinb family like domain"/>
    <property type="match status" value="1"/>
</dbReference>
<keyword evidence="4" id="KW-1185">Reference proteome</keyword>
<accession>A0A366LRD7</accession>
<sequence>MVDNLHPRSGHERTSDMDPSRLRSALLAAVRGGSGRRPAHRVPAYAAPYADRVAALDVLLTALPASGWAAVVVHGWTPAGVAGHLMAVDGLLAAALGAPVIGPSAAGDDPESRTDLVLDALRDRPGAEAADRWREQAAALCHHLNTADSLPGEEERITATAVTMRLRDHLAMRAYETWMHSADICSGAAGGLEFPLPVPEHVHTLSQFGCRLLRTSMMIAAGGAPDERAARITLTGPGGGTRVVYFGRERVEPAAEIEMDVIDFCFLLGDRLGPDEIEATVTGDPGLAREVLTAAPLVTRVRR</sequence>
<comment type="caution">
    <text evidence="3">The sequence shown here is derived from an EMBL/GenBank/DDBJ whole genome shotgun (WGS) entry which is preliminary data.</text>
</comment>
<evidence type="ECO:0000259" key="2">
    <source>
        <dbReference type="Pfam" id="PF11716"/>
    </source>
</evidence>
<reference evidence="3 4" key="1">
    <citation type="submission" date="2018-06" db="EMBL/GenBank/DDBJ databases">
        <title>Sphaerisporangium craniellae sp. nov., isolated from a marine sponge in the South China Sea.</title>
        <authorList>
            <person name="Li L."/>
        </authorList>
    </citation>
    <scope>NUCLEOTIDE SEQUENCE [LARGE SCALE GENOMIC DNA]</scope>
    <source>
        <strain evidence="3 4">LHW63015</strain>
    </source>
</reference>
<name>A0A366LRD7_9ACTN</name>
<proteinExistence type="predicted"/>
<dbReference type="InterPro" id="IPR034660">
    <property type="entry name" value="DinB/YfiT-like"/>
</dbReference>
<feature type="region of interest" description="Disordered" evidence="1">
    <location>
        <begin position="1"/>
        <end position="21"/>
    </location>
</feature>
<evidence type="ECO:0000256" key="1">
    <source>
        <dbReference type="SAM" id="MobiDB-lite"/>
    </source>
</evidence>
<feature type="domain" description="Mycothiol-dependent maleylpyruvate isomerase metal-binding" evidence="2">
    <location>
        <begin position="53"/>
        <end position="184"/>
    </location>
</feature>
<dbReference type="InterPro" id="IPR024344">
    <property type="entry name" value="MDMPI_metal-binding"/>
</dbReference>
<dbReference type="GO" id="GO:0046872">
    <property type="term" value="F:metal ion binding"/>
    <property type="evidence" value="ECO:0007669"/>
    <property type="project" value="InterPro"/>
</dbReference>
<dbReference type="SUPFAM" id="SSF109854">
    <property type="entry name" value="DinB/YfiT-like putative metalloenzymes"/>
    <property type="match status" value="1"/>
</dbReference>
<evidence type="ECO:0000313" key="3">
    <source>
        <dbReference type="EMBL" id="RBQ16481.1"/>
    </source>
</evidence>
<organism evidence="3 4">
    <name type="scientific">Spongiactinospora rosea</name>
    <dbReference type="NCBI Taxonomy" id="2248750"/>
    <lineage>
        <taxon>Bacteria</taxon>
        <taxon>Bacillati</taxon>
        <taxon>Actinomycetota</taxon>
        <taxon>Actinomycetes</taxon>
        <taxon>Streptosporangiales</taxon>
        <taxon>Streptosporangiaceae</taxon>
        <taxon>Spongiactinospora</taxon>
    </lineage>
</organism>
<dbReference type="EMBL" id="QMEY01000016">
    <property type="protein sequence ID" value="RBQ16481.1"/>
    <property type="molecule type" value="Genomic_DNA"/>
</dbReference>
<dbReference type="AlphaFoldDB" id="A0A366LRD7"/>
<protein>
    <recommendedName>
        <fullName evidence="2">Mycothiol-dependent maleylpyruvate isomerase metal-binding domain-containing protein</fullName>
    </recommendedName>
</protein>